<dbReference type="PANTHER" id="PTHR43537">
    <property type="entry name" value="TRANSCRIPTIONAL REGULATOR, GNTR FAMILY"/>
    <property type="match status" value="1"/>
</dbReference>
<dbReference type="Pfam" id="PF07729">
    <property type="entry name" value="FCD"/>
    <property type="match status" value="1"/>
</dbReference>
<dbReference type="EMBL" id="FKBS01000025">
    <property type="protein sequence ID" value="SAI49652.1"/>
    <property type="molecule type" value="Genomic_DNA"/>
</dbReference>
<gene>
    <name evidence="5" type="primary">ydfH_10</name>
    <name evidence="5" type="ORF">SAMEA1982600_04069</name>
</gene>
<dbReference type="SMART" id="SM00895">
    <property type="entry name" value="FCD"/>
    <property type="match status" value="1"/>
</dbReference>
<sequence>MLKPLPAPGDLVQTVYLELREAVIGGSLAPGSRLGQEDLAARFGISRQPVLQALAQLERDGLAVRADGRGTLQVAPLDPQLVQEFYQLRAEIDALAARLAAERIHAGVVSPLPDSLVERGLAALRRARMPALIAADTQLHRAIYEASGNRLLAALMEPQWGHLERVMSAVLKPAAVRAGLWDEHAAIVAAINAGDADLAATLARHHAIRAAEGLLPRLAQRAAA</sequence>
<evidence type="ECO:0000256" key="1">
    <source>
        <dbReference type="ARBA" id="ARBA00023015"/>
    </source>
</evidence>
<keyword evidence="1" id="KW-0805">Transcription regulation</keyword>
<reference evidence="5 6" key="1">
    <citation type="submission" date="2016-03" db="EMBL/GenBank/DDBJ databases">
        <authorList>
            <consortium name="Pathogen Informatics"/>
        </authorList>
    </citation>
    <scope>NUCLEOTIDE SEQUENCE [LARGE SCALE GENOMIC DNA]</scope>
    <source>
        <strain evidence="5 6">NCTC13364</strain>
    </source>
</reference>
<dbReference type="OrthoDB" id="9799812at2"/>
<keyword evidence="3" id="KW-0804">Transcription</keyword>
<evidence type="ECO:0000256" key="3">
    <source>
        <dbReference type="ARBA" id="ARBA00023163"/>
    </source>
</evidence>
<name>A0A157QUZ8_9BORD</name>
<dbReference type="InterPro" id="IPR011711">
    <property type="entry name" value="GntR_C"/>
</dbReference>
<evidence type="ECO:0000256" key="2">
    <source>
        <dbReference type="ARBA" id="ARBA00023125"/>
    </source>
</evidence>
<dbReference type="InterPro" id="IPR000524">
    <property type="entry name" value="Tscrpt_reg_HTH_GntR"/>
</dbReference>
<protein>
    <submittedName>
        <fullName evidence="5">GntR family transcriptional regulator</fullName>
    </submittedName>
</protein>
<dbReference type="AlphaFoldDB" id="A0A157QUZ8"/>
<dbReference type="GO" id="GO:0003700">
    <property type="term" value="F:DNA-binding transcription factor activity"/>
    <property type="evidence" value="ECO:0007669"/>
    <property type="project" value="InterPro"/>
</dbReference>
<keyword evidence="2" id="KW-0238">DNA-binding</keyword>
<dbReference type="InterPro" id="IPR036390">
    <property type="entry name" value="WH_DNA-bd_sf"/>
</dbReference>
<dbReference type="Gene3D" id="1.10.10.10">
    <property type="entry name" value="Winged helix-like DNA-binding domain superfamily/Winged helix DNA-binding domain"/>
    <property type="match status" value="1"/>
</dbReference>
<dbReference type="GO" id="GO:0003677">
    <property type="term" value="F:DNA binding"/>
    <property type="evidence" value="ECO:0007669"/>
    <property type="project" value="UniProtKB-KW"/>
</dbReference>
<dbReference type="Proteomes" id="UP000077037">
    <property type="component" value="Unassembled WGS sequence"/>
</dbReference>
<dbReference type="SUPFAM" id="SSF48008">
    <property type="entry name" value="GntR ligand-binding domain-like"/>
    <property type="match status" value="1"/>
</dbReference>
<dbReference type="CDD" id="cd07377">
    <property type="entry name" value="WHTH_GntR"/>
    <property type="match status" value="1"/>
</dbReference>
<evidence type="ECO:0000259" key="4">
    <source>
        <dbReference type="PROSITE" id="PS50949"/>
    </source>
</evidence>
<dbReference type="Pfam" id="PF00392">
    <property type="entry name" value="GntR"/>
    <property type="match status" value="1"/>
</dbReference>
<dbReference type="Gene3D" id="1.20.120.530">
    <property type="entry name" value="GntR ligand-binding domain-like"/>
    <property type="match status" value="1"/>
</dbReference>
<feature type="domain" description="HTH gntR-type" evidence="4">
    <location>
        <begin position="9"/>
        <end position="76"/>
    </location>
</feature>
<dbReference type="SMART" id="SM00345">
    <property type="entry name" value="HTH_GNTR"/>
    <property type="match status" value="1"/>
</dbReference>
<evidence type="ECO:0000313" key="5">
    <source>
        <dbReference type="EMBL" id="SAI49652.1"/>
    </source>
</evidence>
<dbReference type="PROSITE" id="PS50949">
    <property type="entry name" value="HTH_GNTR"/>
    <property type="match status" value="1"/>
</dbReference>
<dbReference type="SUPFAM" id="SSF46785">
    <property type="entry name" value="Winged helix' DNA-binding domain"/>
    <property type="match status" value="1"/>
</dbReference>
<dbReference type="PANTHER" id="PTHR43537:SF45">
    <property type="entry name" value="GNTR FAMILY REGULATORY PROTEIN"/>
    <property type="match status" value="1"/>
</dbReference>
<organism evidence="5 6">
    <name type="scientific">Bordetella ansorpii</name>
    <dbReference type="NCBI Taxonomy" id="288768"/>
    <lineage>
        <taxon>Bacteria</taxon>
        <taxon>Pseudomonadati</taxon>
        <taxon>Pseudomonadota</taxon>
        <taxon>Betaproteobacteria</taxon>
        <taxon>Burkholderiales</taxon>
        <taxon>Alcaligenaceae</taxon>
        <taxon>Bordetella</taxon>
    </lineage>
</organism>
<accession>A0A157QUZ8</accession>
<dbReference type="InterPro" id="IPR036388">
    <property type="entry name" value="WH-like_DNA-bd_sf"/>
</dbReference>
<dbReference type="RefSeq" id="WP_066419304.1">
    <property type="nucleotide sequence ID" value="NZ_FKBS01000025.1"/>
</dbReference>
<proteinExistence type="predicted"/>
<dbReference type="InterPro" id="IPR008920">
    <property type="entry name" value="TF_FadR/GntR_C"/>
</dbReference>
<evidence type="ECO:0000313" key="6">
    <source>
        <dbReference type="Proteomes" id="UP000077037"/>
    </source>
</evidence>